<feature type="region of interest" description="Disordered" evidence="9">
    <location>
        <begin position="1412"/>
        <end position="1570"/>
    </location>
</feature>
<dbReference type="SUPFAM" id="SSF47587">
    <property type="entry name" value="Domain of poly(ADP-ribose) polymerase"/>
    <property type="match status" value="1"/>
</dbReference>
<dbReference type="CDD" id="cd17726">
    <property type="entry name" value="BRCT_PARP4_like"/>
    <property type="match status" value="1"/>
</dbReference>
<dbReference type="PANTHER" id="PTHR46530">
    <property type="entry name" value="PROTEIN MONO-ADP-RIBOSYLTRANSFERASE PARP4"/>
    <property type="match status" value="1"/>
</dbReference>
<dbReference type="InterPro" id="IPR012317">
    <property type="entry name" value="Poly(ADP-ribose)pol_cat_dom"/>
</dbReference>
<dbReference type="Ensembl" id="ENSSSCT00065012949.1">
    <property type="protein sequence ID" value="ENSSSCP00065005277.1"/>
    <property type="gene ID" value="ENSSSCG00065009729.1"/>
</dbReference>
<evidence type="ECO:0000256" key="4">
    <source>
        <dbReference type="ARBA" id="ARBA00022695"/>
    </source>
</evidence>
<comment type="subcellular location">
    <subcellularLocation>
        <location evidence="1">Nucleus</location>
    </subcellularLocation>
</comment>
<evidence type="ECO:0000259" key="11">
    <source>
        <dbReference type="PROSITE" id="PS50234"/>
    </source>
</evidence>
<feature type="domain" description="BRCT" evidence="10">
    <location>
        <begin position="1"/>
        <end position="94"/>
    </location>
</feature>
<dbReference type="Gene3D" id="3.90.228.10">
    <property type="match status" value="1"/>
</dbReference>
<dbReference type="SMART" id="SM00327">
    <property type="entry name" value="VWA"/>
    <property type="match status" value="1"/>
</dbReference>
<comment type="similarity">
    <text evidence="7">Belongs to the ARTD/PARP family.</text>
</comment>
<evidence type="ECO:0000256" key="1">
    <source>
        <dbReference type="ARBA" id="ARBA00004123"/>
    </source>
</evidence>
<dbReference type="SUPFAM" id="SSF52113">
    <property type="entry name" value="BRCT domain"/>
    <property type="match status" value="1"/>
</dbReference>
<dbReference type="Gene3D" id="3.40.50.410">
    <property type="entry name" value="von Willebrand factor, type A domain"/>
    <property type="match status" value="1"/>
</dbReference>
<dbReference type="SUPFAM" id="SSF56399">
    <property type="entry name" value="ADP-ribosylation"/>
    <property type="match status" value="1"/>
</dbReference>
<feature type="domain" description="VWFA" evidence="11">
    <location>
        <begin position="875"/>
        <end position="1045"/>
    </location>
</feature>
<dbReference type="FunFam" id="3.40.50.10190:FF:000065">
    <property type="entry name" value="Poly [ADP-ribose] polymerase"/>
    <property type="match status" value="1"/>
</dbReference>
<dbReference type="Pfam" id="PF13768">
    <property type="entry name" value="VWA_3"/>
    <property type="match status" value="1"/>
</dbReference>
<dbReference type="Pfam" id="PF00644">
    <property type="entry name" value="PARP"/>
    <property type="match status" value="1"/>
</dbReference>
<evidence type="ECO:0000256" key="8">
    <source>
        <dbReference type="RuleBase" id="RU362114"/>
    </source>
</evidence>
<evidence type="ECO:0000256" key="9">
    <source>
        <dbReference type="SAM" id="MobiDB-lite"/>
    </source>
</evidence>
<dbReference type="Pfam" id="PF26166">
    <property type="entry name" value="WGR-like_PARP4"/>
    <property type="match status" value="1"/>
</dbReference>
<dbReference type="InterPro" id="IPR004102">
    <property type="entry name" value="Poly(ADP-ribose)pol_reg_dom"/>
</dbReference>
<dbReference type="GO" id="GO:0005634">
    <property type="term" value="C:nucleus"/>
    <property type="evidence" value="ECO:0007669"/>
    <property type="project" value="UniProtKB-SubCell"/>
</dbReference>
<evidence type="ECO:0000256" key="2">
    <source>
        <dbReference type="ARBA" id="ARBA00022676"/>
    </source>
</evidence>
<accession>A0A8D1XL89</accession>
<dbReference type="Gene3D" id="3.40.50.10190">
    <property type="entry name" value="BRCT domain"/>
    <property type="match status" value="1"/>
</dbReference>
<feature type="compositionally biased region" description="Basic and acidic residues" evidence="9">
    <location>
        <begin position="113"/>
        <end position="127"/>
    </location>
</feature>
<feature type="compositionally biased region" description="Pro residues" evidence="9">
    <location>
        <begin position="1425"/>
        <end position="1480"/>
    </location>
</feature>
<dbReference type="Pfam" id="PF08487">
    <property type="entry name" value="VIT"/>
    <property type="match status" value="1"/>
</dbReference>
<dbReference type="FunFam" id="3.90.228.10:FF:000013">
    <property type="entry name" value="Poly [ADP-ribose] polymerase"/>
    <property type="match status" value="1"/>
</dbReference>
<dbReference type="PROSITE" id="PS51060">
    <property type="entry name" value="PARP_ALPHA_HD"/>
    <property type="match status" value="1"/>
</dbReference>
<proteinExistence type="inferred from homology"/>
<keyword evidence="5 8" id="KW-0520">NAD</keyword>
<dbReference type="SMART" id="SM00292">
    <property type="entry name" value="BRCT"/>
    <property type="match status" value="1"/>
</dbReference>
<evidence type="ECO:0000259" key="14">
    <source>
        <dbReference type="PROSITE" id="PS51468"/>
    </source>
</evidence>
<evidence type="ECO:0000256" key="7">
    <source>
        <dbReference type="ARBA" id="ARBA00024347"/>
    </source>
</evidence>
<dbReference type="PANTHER" id="PTHR46530:SF1">
    <property type="entry name" value="PROTEIN MONO-ADP-RIBOSYLTRANSFERASE PARP4"/>
    <property type="match status" value="1"/>
</dbReference>
<dbReference type="InterPro" id="IPR036616">
    <property type="entry name" value="Poly(ADP-ribose)pol_reg_dom_sf"/>
</dbReference>
<dbReference type="InterPro" id="IPR013694">
    <property type="entry name" value="VIT"/>
</dbReference>
<dbReference type="InterPro" id="IPR036465">
    <property type="entry name" value="vWFA_dom_sf"/>
</dbReference>
<evidence type="ECO:0000256" key="5">
    <source>
        <dbReference type="ARBA" id="ARBA00023027"/>
    </source>
</evidence>
<reference evidence="15" key="1">
    <citation type="submission" date="2025-08" db="UniProtKB">
        <authorList>
            <consortium name="Ensembl"/>
        </authorList>
    </citation>
    <scope>IDENTIFICATION</scope>
</reference>
<keyword evidence="2 8" id="KW-0328">Glycosyltransferase</keyword>
<dbReference type="InterPro" id="IPR058904">
    <property type="entry name" value="PARP4_MVP-ID"/>
</dbReference>
<dbReference type="InterPro" id="IPR036420">
    <property type="entry name" value="BRCT_dom_sf"/>
</dbReference>
<dbReference type="InterPro" id="IPR058905">
    <property type="entry name" value="WGR-like_PARP4"/>
</dbReference>
<dbReference type="PROSITE" id="PS50234">
    <property type="entry name" value="VWFA"/>
    <property type="match status" value="1"/>
</dbReference>
<dbReference type="Proteomes" id="UP000694725">
    <property type="component" value="Unplaced"/>
</dbReference>
<keyword evidence="6" id="KW-0539">Nucleus</keyword>
<organism evidence="15 16">
    <name type="scientific">Sus scrofa</name>
    <name type="common">Pig</name>
    <dbReference type="NCBI Taxonomy" id="9823"/>
    <lineage>
        <taxon>Eukaryota</taxon>
        <taxon>Metazoa</taxon>
        <taxon>Chordata</taxon>
        <taxon>Craniata</taxon>
        <taxon>Vertebrata</taxon>
        <taxon>Euteleostomi</taxon>
        <taxon>Mammalia</taxon>
        <taxon>Eutheria</taxon>
        <taxon>Laurasiatheria</taxon>
        <taxon>Artiodactyla</taxon>
        <taxon>Suina</taxon>
        <taxon>Suidae</taxon>
        <taxon>Sus</taxon>
    </lineage>
</organism>
<feature type="compositionally biased region" description="Pro residues" evidence="9">
    <location>
        <begin position="1487"/>
        <end position="1531"/>
    </location>
</feature>
<dbReference type="Pfam" id="PF00533">
    <property type="entry name" value="BRCT"/>
    <property type="match status" value="1"/>
</dbReference>
<protein>
    <recommendedName>
        <fullName evidence="8">Poly [ADP-ribose] polymerase</fullName>
        <shortName evidence="8">PARP</shortName>
        <ecNumber evidence="8">2.4.2.-</ecNumber>
    </recommendedName>
</protein>
<evidence type="ECO:0000259" key="13">
    <source>
        <dbReference type="PROSITE" id="PS51060"/>
    </source>
</evidence>
<evidence type="ECO:0000256" key="6">
    <source>
        <dbReference type="ARBA" id="ARBA00023242"/>
    </source>
</evidence>
<dbReference type="SUPFAM" id="SSF53300">
    <property type="entry name" value="vWA-like"/>
    <property type="match status" value="1"/>
</dbReference>
<dbReference type="EC" id="2.4.2.-" evidence="8"/>
<keyword evidence="4" id="KW-0548">Nucleotidyltransferase</keyword>
<dbReference type="InterPro" id="IPR001357">
    <property type="entry name" value="BRCT_dom"/>
</dbReference>
<dbReference type="InterPro" id="IPR031273">
    <property type="entry name" value="PARP4"/>
</dbReference>
<dbReference type="SMART" id="SM00609">
    <property type="entry name" value="VIT"/>
    <property type="match status" value="1"/>
</dbReference>
<feature type="region of interest" description="Disordered" evidence="9">
    <location>
        <begin position="100"/>
        <end position="127"/>
    </location>
</feature>
<dbReference type="PROSITE" id="PS50172">
    <property type="entry name" value="BRCT"/>
    <property type="match status" value="1"/>
</dbReference>
<evidence type="ECO:0000256" key="3">
    <source>
        <dbReference type="ARBA" id="ARBA00022679"/>
    </source>
</evidence>
<dbReference type="CDD" id="cd01437">
    <property type="entry name" value="parp_like"/>
    <property type="match status" value="1"/>
</dbReference>
<dbReference type="InterPro" id="IPR002035">
    <property type="entry name" value="VWF_A"/>
</dbReference>
<evidence type="ECO:0000313" key="16">
    <source>
        <dbReference type="Proteomes" id="UP000694725"/>
    </source>
</evidence>
<dbReference type="PROSITE" id="PS51468">
    <property type="entry name" value="VIT"/>
    <property type="match status" value="1"/>
</dbReference>
<dbReference type="PROSITE" id="PS51059">
    <property type="entry name" value="PARP_CATALYTIC"/>
    <property type="match status" value="1"/>
</dbReference>
<sequence length="1783" mass="194517">MTVGIFEDCTFCLKVKHLPRQQKRKLQTDIKENGGNFSFLLNAQCTHVILDNADVLSQYQLNSLQKHHIHITNPEFIWESIKEGKLVDVRNYDPLKSVSIAPPPCQKASSSEVKTDDPSLDSPPEKDDVALTEFSTENAEIPHFPQDFEVAKYNTLEKVGPQGGSETAVVELWCTGPPGERIFLTSARFLLADGTETKRPFSVQKSSEDASQRYERYVEELQEQGFLLREHFTPEATQLASEKLQALLLEEAVPSSALSQEVSGLVEMIWAEALGRLEHTLLKPVNRMSLNDVSKAEGVLLLVKMAVKKGETAGHLHKMMSEFYRLIPHRGVPAEPVTLRLVAQKEDLCQLIRDMVSVCETNLSKPNPPSLAKYRALRCKVELVEPNTEEFSRVKEEVLWNDHSKSPVNILQIFRVGRASEAAEFLSQLGTVRRLLHGSPAQSFVGILSRGLLLPKVVEDRGVKRTDAGNLGSGIYFSDSLSTSIKYSSPGATDGTRLLVVCDVALGKCVDLHEKDLSLTEAPPGYDSVHGVRGTASVTSDFEDDEFVVYKTNQVKMKYVIKFCIPGDEIKDFHPGDNMELEEHTPEISHFSKVEDLQLPDTDPLGHVKAGLQDPSGNSVPLEDVHIKGKIIDFVAQVIVFQTYTNQSPVPIEAKYVFPLDDKAAVCGFEAFINGKHIVGEVKEKEAAHREYGAAVSQGHGAYLMDQDAPDIFTVSVGNLPPKAKVLIKITYITELSLQGACAAFFLPATVAPWQQDRAVNENTQDTVKKICIKEIGTQQSFSLTLSIEMPHLIEFISSDTHQLRQKRTDCKAVISTVEGSSLDSSGFSLRIGLLDACLSRMWVEKHPEKESEACMLVFQPDLGSIPPEQAERSEVVICLDCSNSMEGETFLEAQQVALHALSLVGEPWKVNIVRFGTGYKELFSYPKCVTSSSTASECIRTAAPTMGNTELWKVLWHLSLLPPAHGLRNILLISDGHLQHESLTLQLVKRNAQHTRLFSCGVGSTANRHILRTLSQYGAGAFEYFNSKSKHGWKKQIEDQMARLRSPSCHAVSIKWQQLSTGAPAPLQAPAQVQALFHNDRLLVYGFIPYCTQATLCAIIQDKKYSTVVSTTELQKTTGTMIHKLAARALIRDYEDGALHEDETHHEMKKQTLKSLIIKLSKENSLLTQFTSFVAVEKRDGNELPSPHIPNISELIAKEDVDFLPYMSWQKEQPDTSTVQLLSAFSESNDEFKPKRLSKKKLKLQKSAGFAAGTFQGRTALSASRVAELPLDFSRMEALEPTGVEPLFPPLGVASASAAPLGPRFLRAPALDSAPGGAPSFLFGSPPRPLELDGAPHVYLGLAASTPPPRIHLEGVGAAFRAGAAFGSTCSARAPPAPPLLPGASPLPRPTPLALWGARDLSLLARRDCSPPVPAAAPRSPSYSLPPPLPGSPAVLPPPPPPPLPGSPAVPPPPPLPGSPAGPPPPPLPGSPAGPPPLPLLLGSPSLPPPPLPGSPAGPPPPPLPGSPAVLPPPPPPLLPGSPSLPPTPAPESAYYRLSAPPSSPALGGRGPASTRDIPAGTSALGSCPRNLLLQRSSATASDKTPKLRAHSLCFKSMGKCYTSVLTPGFQAQNEEAGLVGKESRRKAVPWSQLFSLQTEDGCWKLTPELGFILKLNTDVLTNFLEQKGVRSLGVRGRERLLDLLATFLVLQLLRAQMEQDGIVFKSLMRLDDASVSRRIPWDFEKIKKASEWLRRTEGQYPSICQRLELGKDWDTATKQLLGIQPLPTTSPLYRLLQCSQG</sequence>
<dbReference type="Gene3D" id="1.20.142.10">
    <property type="entry name" value="Poly(ADP-ribose) polymerase, regulatory domain"/>
    <property type="match status" value="1"/>
</dbReference>
<feature type="domain" description="PARP catalytic" evidence="12">
    <location>
        <begin position="368"/>
        <end position="572"/>
    </location>
</feature>
<dbReference type="Pfam" id="PF26156">
    <property type="entry name" value="PARP4_MVP-ID"/>
    <property type="match status" value="1"/>
</dbReference>
<evidence type="ECO:0000259" key="10">
    <source>
        <dbReference type="PROSITE" id="PS50172"/>
    </source>
</evidence>
<name>A0A8D1XL89_PIG</name>
<keyword evidence="3 8" id="KW-0808">Transferase</keyword>
<feature type="domain" description="VIT" evidence="14">
    <location>
        <begin position="606"/>
        <end position="734"/>
    </location>
</feature>
<dbReference type="GO" id="GO:0016779">
    <property type="term" value="F:nucleotidyltransferase activity"/>
    <property type="evidence" value="ECO:0007669"/>
    <property type="project" value="UniProtKB-KW"/>
</dbReference>
<evidence type="ECO:0000259" key="12">
    <source>
        <dbReference type="PROSITE" id="PS51059"/>
    </source>
</evidence>
<evidence type="ECO:0000313" key="15">
    <source>
        <dbReference type="Ensembl" id="ENSSSCP00065005277.1"/>
    </source>
</evidence>
<feature type="domain" description="PARP alpha-helical" evidence="13">
    <location>
        <begin position="241"/>
        <end position="369"/>
    </location>
</feature>
<dbReference type="GO" id="GO:0003950">
    <property type="term" value="F:NAD+ poly-ADP-ribosyltransferase activity"/>
    <property type="evidence" value="ECO:0007669"/>
    <property type="project" value="UniProtKB-UniRule"/>
</dbReference>